<dbReference type="AlphaFoldDB" id="A0A8J2IX57"/>
<keyword evidence="2" id="KW-0812">Transmembrane</keyword>
<dbReference type="OrthoDB" id="191139at2759"/>
<name>A0A8J2IX57_9HEXA</name>
<dbReference type="PANTHER" id="PTHR43157:SF31">
    <property type="entry name" value="PHOSPHATIDYLINOSITOL-GLYCAN BIOSYNTHESIS CLASS F PROTEIN"/>
    <property type="match status" value="1"/>
</dbReference>
<keyword evidence="4" id="KW-1185">Reference proteome</keyword>
<dbReference type="PANTHER" id="PTHR43157">
    <property type="entry name" value="PHOSPHATIDYLINOSITOL-GLYCAN BIOSYNTHESIS CLASS F PROTEIN-RELATED"/>
    <property type="match status" value="1"/>
</dbReference>
<sequence>MGFLQFLLWTPAVIVFVAVAVKIYFKAITGICKSKKRVDGQVAIITGANSGIGYEAAKELARRGAKVILACRSIDKARKACDEINKSTNTSNAVPKELDVSDMSSVRKFAAEVLKEETRLDILVNNAGVAGLRKNILDNGLEYQFATNHFGPFLLTNLLMGLMIKTGKARIIAVSSVAHTWTKTLDLDNLNAEKFWEPKLLYARTKLCNILFTKELARRLKAAGHSGIVANAINPGGVKTAIFRHARKAFKYMVMVSQIYFKTPWEGAQPTIDIAVSEEVEGITGEYWENCKRSEPSELAQNEQLAKDLWEKSASLVQLKPEEYHL</sequence>
<keyword evidence="2" id="KW-0472">Membrane</keyword>
<dbReference type="Proteomes" id="UP000708208">
    <property type="component" value="Unassembled WGS sequence"/>
</dbReference>
<comment type="caution">
    <text evidence="3">The sequence shown here is derived from an EMBL/GenBank/DDBJ whole genome shotgun (WGS) entry which is preliminary data.</text>
</comment>
<dbReference type="CDD" id="cd05327">
    <property type="entry name" value="retinol-DH_like_SDR_c_like"/>
    <property type="match status" value="1"/>
</dbReference>
<dbReference type="InterPro" id="IPR002347">
    <property type="entry name" value="SDR_fam"/>
</dbReference>
<evidence type="ECO:0000256" key="2">
    <source>
        <dbReference type="SAM" id="Phobius"/>
    </source>
</evidence>
<evidence type="ECO:0000313" key="3">
    <source>
        <dbReference type="EMBL" id="CAG7634276.1"/>
    </source>
</evidence>
<evidence type="ECO:0000313" key="4">
    <source>
        <dbReference type="Proteomes" id="UP000708208"/>
    </source>
</evidence>
<protein>
    <recommendedName>
        <fullName evidence="5">Retinol dehydrogenase 11</fullName>
    </recommendedName>
</protein>
<reference evidence="3" key="1">
    <citation type="submission" date="2021-06" db="EMBL/GenBank/DDBJ databases">
        <authorList>
            <person name="Hodson N. C."/>
            <person name="Mongue J. A."/>
            <person name="Jaron S. K."/>
        </authorList>
    </citation>
    <scope>NUCLEOTIDE SEQUENCE</scope>
</reference>
<dbReference type="GO" id="GO:0016491">
    <property type="term" value="F:oxidoreductase activity"/>
    <property type="evidence" value="ECO:0007669"/>
    <property type="project" value="UniProtKB-KW"/>
</dbReference>
<accession>A0A8J2IX57</accession>
<evidence type="ECO:0008006" key="5">
    <source>
        <dbReference type="Google" id="ProtNLM"/>
    </source>
</evidence>
<keyword evidence="1" id="KW-0560">Oxidoreductase</keyword>
<feature type="transmembrane region" description="Helical" evidence="2">
    <location>
        <begin position="6"/>
        <end position="25"/>
    </location>
</feature>
<organism evidence="3 4">
    <name type="scientific">Allacma fusca</name>
    <dbReference type="NCBI Taxonomy" id="39272"/>
    <lineage>
        <taxon>Eukaryota</taxon>
        <taxon>Metazoa</taxon>
        <taxon>Ecdysozoa</taxon>
        <taxon>Arthropoda</taxon>
        <taxon>Hexapoda</taxon>
        <taxon>Collembola</taxon>
        <taxon>Symphypleona</taxon>
        <taxon>Sminthuridae</taxon>
        <taxon>Allacma</taxon>
    </lineage>
</organism>
<proteinExistence type="predicted"/>
<dbReference type="EMBL" id="CAJVCH010000801">
    <property type="protein sequence ID" value="CAG7634276.1"/>
    <property type="molecule type" value="Genomic_DNA"/>
</dbReference>
<evidence type="ECO:0000256" key="1">
    <source>
        <dbReference type="ARBA" id="ARBA00023002"/>
    </source>
</evidence>
<dbReference type="Pfam" id="PF00106">
    <property type="entry name" value="adh_short"/>
    <property type="match status" value="1"/>
</dbReference>
<keyword evidence="2" id="KW-1133">Transmembrane helix</keyword>
<gene>
    <name evidence="3" type="ORF">AFUS01_LOCUS201</name>
</gene>